<accession>B9GZE1</accession>
<dbReference type="InParanoid" id="B9GZE1"/>
<evidence type="ECO:0000313" key="2">
    <source>
        <dbReference type="Proteomes" id="UP000006729"/>
    </source>
</evidence>
<keyword evidence="2" id="KW-1185">Reference proteome</keyword>
<name>B9GZE1_POPTR</name>
<dbReference type="Proteomes" id="UP000006729">
    <property type="component" value="Chromosome 3"/>
</dbReference>
<organism evidence="1 2">
    <name type="scientific">Populus trichocarpa</name>
    <name type="common">Western balsam poplar</name>
    <name type="synonym">Populus balsamifera subsp. trichocarpa</name>
    <dbReference type="NCBI Taxonomy" id="3694"/>
    <lineage>
        <taxon>Eukaryota</taxon>
        <taxon>Viridiplantae</taxon>
        <taxon>Streptophyta</taxon>
        <taxon>Embryophyta</taxon>
        <taxon>Tracheophyta</taxon>
        <taxon>Spermatophyta</taxon>
        <taxon>Magnoliopsida</taxon>
        <taxon>eudicotyledons</taxon>
        <taxon>Gunneridae</taxon>
        <taxon>Pentapetalae</taxon>
        <taxon>rosids</taxon>
        <taxon>fabids</taxon>
        <taxon>Malpighiales</taxon>
        <taxon>Salicaceae</taxon>
        <taxon>Saliceae</taxon>
        <taxon>Populus</taxon>
    </lineage>
</organism>
<evidence type="ECO:0000313" key="1">
    <source>
        <dbReference type="EMBL" id="PNT43146.1"/>
    </source>
</evidence>
<dbReference type="EMBL" id="CM009292">
    <property type="protein sequence ID" value="PNT43146.1"/>
    <property type="molecule type" value="Genomic_DNA"/>
</dbReference>
<gene>
    <name evidence="1" type="ORF">POPTR_003G017800</name>
</gene>
<dbReference type="HOGENOM" id="CLU_2835941_0_0_1"/>
<proteinExistence type="predicted"/>
<dbReference type="AlphaFoldDB" id="B9GZE1"/>
<sequence length="66" mass="7657">MTSNFGQAWKDLPFNDIVLLVCLFEQKPRRNLKKMHDVALPLRKMQDQEPALSKITRANTIMGRMA</sequence>
<reference evidence="1 2" key="1">
    <citation type="journal article" date="2006" name="Science">
        <title>The genome of black cottonwood, Populus trichocarpa (Torr. &amp; Gray).</title>
        <authorList>
            <person name="Tuskan G.A."/>
            <person name="Difazio S."/>
            <person name="Jansson S."/>
            <person name="Bohlmann J."/>
            <person name="Grigoriev I."/>
            <person name="Hellsten U."/>
            <person name="Putnam N."/>
            <person name="Ralph S."/>
            <person name="Rombauts S."/>
            <person name="Salamov A."/>
            <person name="Schein J."/>
            <person name="Sterck L."/>
            <person name="Aerts A."/>
            <person name="Bhalerao R.R."/>
            <person name="Bhalerao R.P."/>
            <person name="Blaudez D."/>
            <person name="Boerjan W."/>
            <person name="Brun A."/>
            <person name="Brunner A."/>
            <person name="Busov V."/>
            <person name="Campbell M."/>
            <person name="Carlson J."/>
            <person name="Chalot M."/>
            <person name="Chapman J."/>
            <person name="Chen G.L."/>
            <person name="Cooper D."/>
            <person name="Coutinho P.M."/>
            <person name="Couturier J."/>
            <person name="Covert S."/>
            <person name="Cronk Q."/>
            <person name="Cunningham R."/>
            <person name="Davis J."/>
            <person name="Degroeve S."/>
            <person name="Dejardin A."/>
            <person name="Depamphilis C."/>
            <person name="Detter J."/>
            <person name="Dirks B."/>
            <person name="Dubchak I."/>
            <person name="Duplessis S."/>
            <person name="Ehlting J."/>
            <person name="Ellis B."/>
            <person name="Gendler K."/>
            <person name="Goodstein D."/>
            <person name="Gribskov M."/>
            <person name="Grimwood J."/>
            <person name="Groover A."/>
            <person name="Gunter L."/>
            <person name="Hamberger B."/>
            <person name="Heinze B."/>
            <person name="Helariutta Y."/>
            <person name="Henrissat B."/>
            <person name="Holligan D."/>
            <person name="Holt R."/>
            <person name="Huang W."/>
            <person name="Islam-Faridi N."/>
            <person name="Jones S."/>
            <person name="Jones-Rhoades M."/>
            <person name="Jorgensen R."/>
            <person name="Joshi C."/>
            <person name="Kangasjarvi J."/>
            <person name="Karlsson J."/>
            <person name="Kelleher C."/>
            <person name="Kirkpatrick R."/>
            <person name="Kirst M."/>
            <person name="Kohler A."/>
            <person name="Kalluri U."/>
            <person name="Larimer F."/>
            <person name="Leebens-Mack J."/>
            <person name="Leple J.C."/>
            <person name="Locascio P."/>
            <person name="Lou Y."/>
            <person name="Lucas S."/>
            <person name="Martin F."/>
            <person name="Montanini B."/>
            <person name="Napoli C."/>
            <person name="Nelson D.R."/>
            <person name="Nelson C."/>
            <person name="Nieminen K."/>
            <person name="Nilsson O."/>
            <person name="Pereda V."/>
            <person name="Peter G."/>
            <person name="Philippe R."/>
            <person name="Pilate G."/>
            <person name="Poliakov A."/>
            <person name="Razumovskaya J."/>
            <person name="Richardson P."/>
            <person name="Rinaldi C."/>
            <person name="Ritland K."/>
            <person name="Rouze P."/>
            <person name="Ryaboy D."/>
            <person name="Schmutz J."/>
            <person name="Schrader J."/>
            <person name="Segerman B."/>
            <person name="Shin H."/>
            <person name="Siddiqui A."/>
            <person name="Sterky F."/>
            <person name="Terry A."/>
            <person name="Tsai C.J."/>
            <person name="Uberbacher E."/>
            <person name="Unneberg P."/>
            <person name="Vahala J."/>
            <person name="Wall K."/>
            <person name="Wessler S."/>
            <person name="Yang G."/>
            <person name="Yin T."/>
            <person name="Douglas C."/>
            <person name="Marra M."/>
            <person name="Sandberg G."/>
            <person name="Van de Peer Y."/>
            <person name="Rokhsar D."/>
        </authorList>
    </citation>
    <scope>NUCLEOTIDE SEQUENCE [LARGE SCALE GENOMIC DNA]</scope>
    <source>
        <strain evidence="2">cv. Nisqually</strain>
    </source>
</reference>
<protein>
    <submittedName>
        <fullName evidence="1">Uncharacterized protein</fullName>
    </submittedName>
</protein>